<proteinExistence type="predicted"/>
<dbReference type="OrthoDB" id="1179309at2"/>
<accession>A0A426RII1</accession>
<protein>
    <submittedName>
        <fullName evidence="1">Uncharacterized protein</fullName>
    </submittedName>
</protein>
<sequence>MVKCTGPNFVLLTESGSYFVEYLLGELVLSPSISEAWIFNDPEIARKFQNRLFNTFKLYTSVNSFIDIEN</sequence>
<name>A0A426RII1_9FLAO</name>
<dbReference type="AlphaFoldDB" id="A0A426RII1"/>
<keyword evidence="2" id="KW-1185">Reference proteome</keyword>
<evidence type="ECO:0000313" key="1">
    <source>
        <dbReference type="EMBL" id="RRQ48825.1"/>
    </source>
</evidence>
<organism evidence="1 2">
    <name type="scientific">Maribacter algicola</name>
    <dbReference type="NCBI Taxonomy" id="2498892"/>
    <lineage>
        <taxon>Bacteria</taxon>
        <taxon>Pseudomonadati</taxon>
        <taxon>Bacteroidota</taxon>
        <taxon>Flavobacteriia</taxon>
        <taxon>Flavobacteriales</taxon>
        <taxon>Flavobacteriaceae</taxon>
        <taxon>Maribacter</taxon>
    </lineage>
</organism>
<gene>
    <name evidence="1" type="ORF">DZC72_14250</name>
</gene>
<evidence type="ECO:0000313" key="2">
    <source>
        <dbReference type="Proteomes" id="UP000286990"/>
    </source>
</evidence>
<dbReference type="Proteomes" id="UP000286990">
    <property type="component" value="Unassembled WGS sequence"/>
</dbReference>
<dbReference type="EMBL" id="QUSX01000002">
    <property type="protein sequence ID" value="RRQ48825.1"/>
    <property type="molecule type" value="Genomic_DNA"/>
</dbReference>
<reference evidence="2" key="1">
    <citation type="submission" date="2018-12" db="EMBL/GenBank/DDBJ databases">
        <title>Maribacter lutimaris sp. nov., isolated from marine sediment.</title>
        <authorList>
            <person name="Kim K.K."/>
        </authorList>
    </citation>
    <scope>NUCLEOTIDE SEQUENCE [LARGE SCALE GENOMIC DNA]</scope>
    <source>
        <strain evidence="2">PoM-212</strain>
    </source>
</reference>
<comment type="caution">
    <text evidence="1">The sequence shown here is derived from an EMBL/GenBank/DDBJ whole genome shotgun (WGS) entry which is preliminary data.</text>
</comment>